<dbReference type="Proteomes" id="UP000825438">
    <property type="component" value="Chromosome III"/>
</dbReference>
<dbReference type="EMBL" id="CP076751">
    <property type="protein sequence ID" value="QWW23918.1"/>
    <property type="molecule type" value="Genomic_DNA"/>
</dbReference>
<feature type="region of interest" description="Disordered" evidence="1">
    <location>
        <begin position="95"/>
        <end position="114"/>
    </location>
</feature>
<organism evidence="2">
    <name type="scientific">Candidozyma auris</name>
    <name type="common">Yeast</name>
    <name type="synonym">Candida auris</name>
    <dbReference type="NCBI Taxonomy" id="498019"/>
    <lineage>
        <taxon>Eukaryota</taxon>
        <taxon>Fungi</taxon>
        <taxon>Dikarya</taxon>
        <taxon>Ascomycota</taxon>
        <taxon>Saccharomycotina</taxon>
        <taxon>Pichiomycetes</taxon>
        <taxon>Metschnikowiaceae</taxon>
        <taxon>Candidozyma</taxon>
    </lineage>
</organism>
<feature type="region of interest" description="Disordered" evidence="1">
    <location>
        <begin position="385"/>
        <end position="423"/>
    </location>
</feature>
<gene>
    <name evidence="2" type="ORF">CA7LBN_002752</name>
</gene>
<evidence type="ECO:0000313" key="2">
    <source>
        <dbReference type="EMBL" id="QWW23918.1"/>
    </source>
</evidence>
<evidence type="ECO:0000256" key="1">
    <source>
        <dbReference type="SAM" id="MobiDB-lite"/>
    </source>
</evidence>
<proteinExistence type="predicted"/>
<reference evidence="2" key="1">
    <citation type="submission" date="2021-06" db="EMBL/GenBank/DDBJ databases">
        <title>Candida auris outbreak in lebanese hospital.</title>
        <authorList>
            <person name="Finianos M."/>
        </authorList>
    </citation>
    <scope>NUCLEOTIDE SEQUENCE</scope>
    <source>
        <strain evidence="2">CA7LBN</strain>
    </source>
</reference>
<sequence>MINETYLYSDFETMPVITGMDLKDNRSSTIDEPCTFFNCTKFIEQLRNPTNFNEPTKLFVNPLSQLHSGMPLYAGMFSTELFNYVKILTTHKKSQAPAASGCPPPPPPRSSLPDKTHFFKHKKARKLSVTVFSYEHPFTKLEKLKNEALAHLVADSGDAVLKMTGGRQVQIVRPGVAVRLHKNKAVQVETEFKSTDNSLGWSDDEDEYDDYEAGDGFEFPEPSYVDVDWVLKSSGKLSKFFYKNPLETLSKLLEDFALYPDKYMASTKIPGEASLYSIAPGVAVRFHSDDQSGDPVGWSDDDDDDCDSDDAFHSDNLKGIQENVPFQRPLDVSTFFYQHPLNRFINLLRDLATRDHKWTGNTFKFSIGVNAHSVSPGIAVRYYEDEDTESDDPVGWSDANDDDDDENNTEKDSMMPEVDYDSDTTLVEGEISSPSKRGDKKVCVDDLFKVAEMSMPSSRSNQKKFVAAKPILPV</sequence>
<name>A0A8F3AGM7_CANAR</name>
<dbReference type="AlphaFoldDB" id="A0A8F3AGM7"/>
<accession>A0A8F3AGM7</accession>
<protein>
    <submittedName>
        <fullName evidence="2">Uncharacterized protein</fullName>
    </submittedName>
</protein>